<proteinExistence type="predicted"/>
<dbReference type="RefSeq" id="WP_310312732.1">
    <property type="nucleotide sequence ID" value="NZ_BAAAXB010000001.1"/>
</dbReference>
<comment type="caution">
    <text evidence="1">The sequence shown here is derived from an EMBL/GenBank/DDBJ whole genome shotgun (WGS) entry which is preliminary data.</text>
</comment>
<accession>A0ABU1Q610</accession>
<keyword evidence="2" id="KW-1185">Reference proteome</keyword>
<protein>
    <submittedName>
        <fullName evidence="1">Uncharacterized protein</fullName>
    </submittedName>
</protein>
<sequence>MNSDERAELAYSAPRLVAVVEPGADEPAARVVAWCLEFDDSTQVVSEDGSLRMDLDGLDSVRRLFRDADLVWV</sequence>
<reference evidence="1 2" key="1">
    <citation type="submission" date="2023-07" db="EMBL/GenBank/DDBJ databases">
        <title>Sequencing the genomes of 1000 actinobacteria strains.</title>
        <authorList>
            <person name="Klenk H.-P."/>
        </authorList>
    </citation>
    <scope>NUCLEOTIDE SEQUENCE [LARGE SCALE GENOMIC DNA]</scope>
    <source>
        <strain evidence="1 2">DSM 43749</strain>
    </source>
</reference>
<organism evidence="1 2">
    <name type="scientific">Saccharothrix longispora</name>
    <dbReference type="NCBI Taxonomy" id="33920"/>
    <lineage>
        <taxon>Bacteria</taxon>
        <taxon>Bacillati</taxon>
        <taxon>Actinomycetota</taxon>
        <taxon>Actinomycetes</taxon>
        <taxon>Pseudonocardiales</taxon>
        <taxon>Pseudonocardiaceae</taxon>
        <taxon>Saccharothrix</taxon>
    </lineage>
</organism>
<name>A0ABU1Q610_9PSEU</name>
<dbReference type="Proteomes" id="UP001268819">
    <property type="component" value="Unassembled WGS sequence"/>
</dbReference>
<gene>
    <name evidence="1" type="ORF">J2S66_006706</name>
</gene>
<evidence type="ECO:0000313" key="1">
    <source>
        <dbReference type="EMBL" id="MDR6598322.1"/>
    </source>
</evidence>
<dbReference type="EMBL" id="JAVDSG010000001">
    <property type="protein sequence ID" value="MDR6598322.1"/>
    <property type="molecule type" value="Genomic_DNA"/>
</dbReference>
<evidence type="ECO:0000313" key="2">
    <source>
        <dbReference type="Proteomes" id="UP001268819"/>
    </source>
</evidence>